<evidence type="ECO:0000256" key="1">
    <source>
        <dbReference type="ARBA" id="ARBA00006484"/>
    </source>
</evidence>
<name>A0A4Y1WYB3_9BACT</name>
<dbReference type="OrthoDB" id="822355at2"/>
<evidence type="ECO:0000313" key="3">
    <source>
        <dbReference type="EMBL" id="BBL05971.1"/>
    </source>
</evidence>
<dbReference type="SUPFAM" id="SSF51735">
    <property type="entry name" value="NAD(P)-binding Rossmann-fold domains"/>
    <property type="match status" value="1"/>
</dbReference>
<dbReference type="EMBL" id="AP019736">
    <property type="protein sequence ID" value="BBL05971.1"/>
    <property type="molecule type" value="Genomic_DNA"/>
</dbReference>
<sequence length="239" mass="25830">MKRAIVIGATSGIGRGLAERLASAGYTVGLVGRRENLLDEIAAGNPAAFRRAAADLTRTAEAVAALERLAAELGGMDLCIVCAGTGELNPALAYALEEPAIRTNVAGWTASVDWACGFFERQGAGHLVCVTSVGGLRGSGAAPAYSASKAYQINYAEGLRQRFARLRIPVRVTDVRPGLTATAMARGEGLFWVMPVERVVEQILRAIRRRKAVAVVTRRWRLVAWILRRLPDRIYLNMR</sequence>
<dbReference type="PRINTS" id="PR00081">
    <property type="entry name" value="GDHRDH"/>
</dbReference>
<dbReference type="GO" id="GO:0016020">
    <property type="term" value="C:membrane"/>
    <property type="evidence" value="ECO:0007669"/>
    <property type="project" value="TreeGrafter"/>
</dbReference>
<evidence type="ECO:0000313" key="4">
    <source>
        <dbReference type="Proteomes" id="UP000319374"/>
    </source>
</evidence>
<dbReference type="RefSeq" id="WP_141427830.1">
    <property type="nucleotide sequence ID" value="NZ_AP019736.1"/>
</dbReference>
<proteinExistence type="inferred from homology"/>
<comment type="similarity">
    <text evidence="1">Belongs to the short-chain dehydrogenases/reductases (SDR) family.</text>
</comment>
<gene>
    <name evidence="3" type="ORF">A5CPEGH6_06090</name>
</gene>
<protein>
    <submittedName>
        <fullName evidence="3">Oxidoreductase</fullName>
    </submittedName>
</protein>
<dbReference type="AlphaFoldDB" id="A0A4Y1WYB3"/>
<dbReference type="PANTHER" id="PTHR44196">
    <property type="entry name" value="DEHYDROGENASE/REDUCTASE SDR FAMILY MEMBER 7B"/>
    <property type="match status" value="1"/>
</dbReference>
<organism evidence="3 4">
    <name type="scientific">Alistipes dispar</name>
    <dbReference type="NCBI Taxonomy" id="2585119"/>
    <lineage>
        <taxon>Bacteria</taxon>
        <taxon>Pseudomonadati</taxon>
        <taxon>Bacteroidota</taxon>
        <taxon>Bacteroidia</taxon>
        <taxon>Bacteroidales</taxon>
        <taxon>Rikenellaceae</taxon>
        <taxon>Alistipes</taxon>
    </lineage>
</organism>
<dbReference type="KEGG" id="ada:A5CPEGH6_06090"/>
<dbReference type="InterPro" id="IPR036291">
    <property type="entry name" value="NAD(P)-bd_dom_sf"/>
</dbReference>
<reference evidence="4" key="1">
    <citation type="submission" date="2019-06" db="EMBL/GenBank/DDBJ databases">
        <title>Alistipes onderdonkii subsp. vulgaris subsp. nov., Alistipes dispar sp. nov. and Alistipes communis sp. nov., isolated from human faeces, and creation of Alistipes onderdonkii subsp. onderdonkii subsp. nov.</title>
        <authorList>
            <person name="Sakamoto M."/>
            <person name="Ikeyama N."/>
            <person name="Ogata Y."/>
            <person name="Suda W."/>
            <person name="Iino T."/>
            <person name="Hattori M."/>
            <person name="Ohkuma M."/>
        </authorList>
    </citation>
    <scope>NUCLEOTIDE SEQUENCE [LARGE SCALE GENOMIC DNA]</scope>
    <source>
        <strain evidence="4">5CPEGH6</strain>
    </source>
</reference>
<dbReference type="Proteomes" id="UP000319374">
    <property type="component" value="Chromosome"/>
</dbReference>
<keyword evidence="2" id="KW-0560">Oxidoreductase</keyword>
<dbReference type="InterPro" id="IPR002347">
    <property type="entry name" value="SDR_fam"/>
</dbReference>
<dbReference type="Gene3D" id="3.40.50.720">
    <property type="entry name" value="NAD(P)-binding Rossmann-like Domain"/>
    <property type="match status" value="1"/>
</dbReference>
<dbReference type="GeneID" id="98672583"/>
<dbReference type="PANTHER" id="PTHR44196:SF3">
    <property type="entry name" value="SHORT CHAIN DEHYDROGENASE FAMILY PROTEIN"/>
    <property type="match status" value="1"/>
</dbReference>
<dbReference type="Pfam" id="PF00106">
    <property type="entry name" value="adh_short"/>
    <property type="match status" value="1"/>
</dbReference>
<keyword evidence="4" id="KW-1185">Reference proteome</keyword>
<accession>A0A4Y1WYB3</accession>
<dbReference type="GO" id="GO:0016491">
    <property type="term" value="F:oxidoreductase activity"/>
    <property type="evidence" value="ECO:0007669"/>
    <property type="project" value="UniProtKB-KW"/>
</dbReference>
<evidence type="ECO:0000256" key="2">
    <source>
        <dbReference type="ARBA" id="ARBA00023002"/>
    </source>
</evidence>